<protein>
    <recommendedName>
        <fullName evidence="3">Lysozyme inhibitor LprI N-terminal domain-containing protein</fullName>
    </recommendedName>
</protein>
<name>A0A175VML2_AEREN</name>
<evidence type="ECO:0008006" key="3">
    <source>
        <dbReference type="Google" id="ProtNLM"/>
    </source>
</evidence>
<sequence>MVFTLLFSLHANAAFSAKESKELALINSQHEAKLIDAEKSFSNSVKEAIDNDPDKKDTILTLKKSWDEFIKAKCDLEVFESKGTDAETAELSNCLVNEYTNAEKYFEHILP</sequence>
<dbReference type="EMBL" id="JMGO02000002">
    <property type="protein sequence ID" value="KXU82016.1"/>
    <property type="molecule type" value="Genomic_DNA"/>
</dbReference>
<accession>A0A175VML2</accession>
<evidence type="ECO:0000313" key="1">
    <source>
        <dbReference type="EMBL" id="KXU82016.1"/>
    </source>
</evidence>
<dbReference type="AlphaFoldDB" id="A0A175VML2"/>
<evidence type="ECO:0000313" key="2">
    <source>
        <dbReference type="Proteomes" id="UP000078435"/>
    </source>
</evidence>
<dbReference type="Proteomes" id="UP000078435">
    <property type="component" value="Unassembled WGS sequence"/>
</dbReference>
<comment type="caution">
    <text evidence="1">The sequence shown here is derived from an EMBL/GenBank/DDBJ whole genome shotgun (WGS) entry which is preliminary data.</text>
</comment>
<dbReference type="OrthoDB" id="6630860at2"/>
<reference evidence="1 2" key="1">
    <citation type="submission" date="2016-02" db="EMBL/GenBank/DDBJ databases">
        <title>Draft genome sequence of Aeromonas trota strain 1999lcr isolated from cerebrospinal fluid (CSF).</title>
        <authorList>
            <person name="Dallagassa C.B."/>
            <person name="Prediger K.C."/>
            <person name="Weiss V.A."/>
            <person name="Assis F.E."/>
            <person name="Baura V."/>
            <person name="Cruz L.M."/>
            <person name="Souza E.M."/>
            <person name="Pedrosa F.O."/>
            <person name="Fadel-Picheth C.M."/>
        </authorList>
    </citation>
    <scope>NUCLEOTIDE SEQUENCE [LARGE SCALE GENOMIC DNA]</scope>
    <source>
        <strain evidence="1 2">1999lcr</strain>
    </source>
</reference>
<organism evidence="1 2">
    <name type="scientific">Aeromonas enteropelogenes</name>
    <name type="common">Aeromonas trota</name>
    <dbReference type="NCBI Taxonomy" id="29489"/>
    <lineage>
        <taxon>Bacteria</taxon>
        <taxon>Pseudomonadati</taxon>
        <taxon>Pseudomonadota</taxon>
        <taxon>Gammaproteobacteria</taxon>
        <taxon>Aeromonadales</taxon>
        <taxon>Aeromonadaceae</taxon>
        <taxon>Aeromonas</taxon>
    </lineage>
</organism>
<proteinExistence type="predicted"/>
<gene>
    <name evidence="1" type="ORF">LCR_09570</name>
</gene>